<evidence type="ECO:0000313" key="2">
    <source>
        <dbReference type="Proteomes" id="UP000678393"/>
    </source>
</evidence>
<feature type="non-terminal residue" evidence="1">
    <location>
        <position position="1"/>
    </location>
</feature>
<sequence length="80" mass="8716">MGIVIQVLYALTVASETFCRTVKLTDPKIVSPCNNSARANKDNFTATVLGQELVPRNAPDDWAGIMDLSVVRPGHFLSKI</sequence>
<dbReference type="EMBL" id="CAJHNH020004092">
    <property type="protein sequence ID" value="CAG5130543.1"/>
    <property type="molecule type" value="Genomic_DNA"/>
</dbReference>
<evidence type="ECO:0000313" key="1">
    <source>
        <dbReference type="EMBL" id="CAG5130543.1"/>
    </source>
</evidence>
<proteinExistence type="predicted"/>
<dbReference type="Proteomes" id="UP000678393">
    <property type="component" value="Unassembled WGS sequence"/>
</dbReference>
<comment type="caution">
    <text evidence="1">The sequence shown here is derived from an EMBL/GenBank/DDBJ whole genome shotgun (WGS) entry which is preliminary data.</text>
</comment>
<organism evidence="1 2">
    <name type="scientific">Candidula unifasciata</name>
    <dbReference type="NCBI Taxonomy" id="100452"/>
    <lineage>
        <taxon>Eukaryota</taxon>
        <taxon>Metazoa</taxon>
        <taxon>Spiralia</taxon>
        <taxon>Lophotrochozoa</taxon>
        <taxon>Mollusca</taxon>
        <taxon>Gastropoda</taxon>
        <taxon>Heterobranchia</taxon>
        <taxon>Euthyneura</taxon>
        <taxon>Panpulmonata</taxon>
        <taxon>Eupulmonata</taxon>
        <taxon>Stylommatophora</taxon>
        <taxon>Helicina</taxon>
        <taxon>Helicoidea</taxon>
        <taxon>Geomitridae</taxon>
        <taxon>Candidula</taxon>
    </lineage>
</organism>
<accession>A0A8S3ZLZ4</accession>
<gene>
    <name evidence="1" type="ORF">CUNI_LOCUS16101</name>
</gene>
<name>A0A8S3ZLZ4_9EUPU</name>
<keyword evidence="2" id="KW-1185">Reference proteome</keyword>
<reference evidence="1" key="1">
    <citation type="submission" date="2021-04" db="EMBL/GenBank/DDBJ databases">
        <authorList>
            <consortium name="Molecular Ecology Group"/>
        </authorList>
    </citation>
    <scope>NUCLEOTIDE SEQUENCE</scope>
</reference>
<dbReference type="AlphaFoldDB" id="A0A8S3ZLZ4"/>
<protein>
    <submittedName>
        <fullName evidence="1">Uncharacterized protein</fullName>
    </submittedName>
</protein>